<keyword evidence="8" id="KW-1185">Reference proteome</keyword>
<keyword evidence="1" id="KW-0805">Transcription regulation</keyword>
<dbReference type="InterPro" id="IPR036271">
    <property type="entry name" value="Tet_transcr_reg_TetR-rel_C_sf"/>
</dbReference>
<feature type="region of interest" description="Disordered" evidence="5">
    <location>
        <begin position="1"/>
        <end position="23"/>
    </location>
</feature>
<evidence type="ECO:0000313" key="7">
    <source>
        <dbReference type="EMBL" id="GHF36992.1"/>
    </source>
</evidence>
<dbReference type="InterPro" id="IPR011075">
    <property type="entry name" value="TetR_C"/>
</dbReference>
<evidence type="ECO:0000256" key="3">
    <source>
        <dbReference type="ARBA" id="ARBA00023163"/>
    </source>
</evidence>
<feature type="domain" description="HTH tetR-type" evidence="6">
    <location>
        <begin position="24"/>
        <end position="84"/>
    </location>
</feature>
<keyword evidence="3" id="KW-0804">Transcription</keyword>
<dbReference type="SUPFAM" id="SSF48498">
    <property type="entry name" value="Tetracyclin repressor-like, C-terminal domain"/>
    <property type="match status" value="1"/>
</dbReference>
<gene>
    <name evidence="7" type="ORF">GCM10017566_07680</name>
</gene>
<dbReference type="OrthoDB" id="9796019at2"/>
<protein>
    <submittedName>
        <fullName evidence="7">TetR family transcriptional regulator</fullName>
    </submittedName>
</protein>
<reference evidence="7" key="1">
    <citation type="journal article" date="2014" name="Int. J. Syst. Evol. Microbiol.">
        <title>Complete genome sequence of Corynebacterium casei LMG S-19264T (=DSM 44701T), isolated from a smear-ripened cheese.</title>
        <authorList>
            <consortium name="US DOE Joint Genome Institute (JGI-PGF)"/>
            <person name="Walter F."/>
            <person name="Albersmeier A."/>
            <person name="Kalinowski J."/>
            <person name="Ruckert C."/>
        </authorList>
    </citation>
    <scope>NUCLEOTIDE SEQUENCE</scope>
    <source>
        <strain evidence="7">CGMCC 4.7679</strain>
    </source>
</reference>
<evidence type="ECO:0000256" key="2">
    <source>
        <dbReference type="ARBA" id="ARBA00023125"/>
    </source>
</evidence>
<evidence type="ECO:0000259" key="6">
    <source>
        <dbReference type="PROSITE" id="PS50977"/>
    </source>
</evidence>
<proteinExistence type="predicted"/>
<dbReference type="PANTHER" id="PTHR30055:SF148">
    <property type="entry name" value="TETR-FAMILY TRANSCRIPTIONAL REGULATOR"/>
    <property type="match status" value="1"/>
</dbReference>
<evidence type="ECO:0000256" key="4">
    <source>
        <dbReference type="PROSITE-ProRule" id="PRU00335"/>
    </source>
</evidence>
<dbReference type="RefSeq" id="WP_145936363.1">
    <property type="nucleotide sequence ID" value="NZ_VJZB01000039.1"/>
</dbReference>
<dbReference type="EMBL" id="BNAV01000001">
    <property type="protein sequence ID" value="GHF36992.1"/>
    <property type="molecule type" value="Genomic_DNA"/>
</dbReference>
<dbReference type="AlphaFoldDB" id="A0A8H9IQ41"/>
<dbReference type="InterPro" id="IPR050109">
    <property type="entry name" value="HTH-type_TetR-like_transc_reg"/>
</dbReference>
<dbReference type="PROSITE" id="PS50977">
    <property type="entry name" value="HTH_TETR_2"/>
    <property type="match status" value="1"/>
</dbReference>
<dbReference type="Gene3D" id="1.10.10.60">
    <property type="entry name" value="Homeodomain-like"/>
    <property type="match status" value="1"/>
</dbReference>
<reference evidence="7" key="2">
    <citation type="submission" date="2020-09" db="EMBL/GenBank/DDBJ databases">
        <authorList>
            <person name="Sun Q."/>
            <person name="Zhou Y."/>
        </authorList>
    </citation>
    <scope>NUCLEOTIDE SEQUENCE</scope>
    <source>
        <strain evidence="7">CGMCC 4.7679</strain>
    </source>
</reference>
<dbReference type="Pfam" id="PF16859">
    <property type="entry name" value="TetR_C_11"/>
    <property type="match status" value="1"/>
</dbReference>
<dbReference type="Gene3D" id="1.10.357.10">
    <property type="entry name" value="Tetracycline Repressor, domain 2"/>
    <property type="match status" value="1"/>
</dbReference>
<evidence type="ECO:0000256" key="1">
    <source>
        <dbReference type="ARBA" id="ARBA00023015"/>
    </source>
</evidence>
<organism evidence="7 8">
    <name type="scientific">Amycolatopsis bartoniae</name>
    <dbReference type="NCBI Taxonomy" id="941986"/>
    <lineage>
        <taxon>Bacteria</taxon>
        <taxon>Bacillati</taxon>
        <taxon>Actinomycetota</taxon>
        <taxon>Actinomycetes</taxon>
        <taxon>Pseudonocardiales</taxon>
        <taxon>Pseudonocardiaceae</taxon>
        <taxon>Amycolatopsis</taxon>
    </lineage>
</organism>
<comment type="caution">
    <text evidence="7">The sequence shown here is derived from an EMBL/GenBank/DDBJ whole genome shotgun (WGS) entry which is preliminary data.</text>
</comment>
<dbReference type="InterPro" id="IPR009057">
    <property type="entry name" value="Homeodomain-like_sf"/>
</dbReference>
<dbReference type="PANTHER" id="PTHR30055">
    <property type="entry name" value="HTH-TYPE TRANSCRIPTIONAL REGULATOR RUTR"/>
    <property type="match status" value="1"/>
</dbReference>
<dbReference type="InterPro" id="IPR001647">
    <property type="entry name" value="HTH_TetR"/>
</dbReference>
<sequence>MSFTNDPPHGPGEVNSVAGRPRDPEVDRRVLRAAAEVFGEDGWGRFTVDAVARRAGVGKASIYLRWPNKKELLASCLEARVTPVADIDTGSVREDLVQLAGQMLTSFFGASGRATTRLLMEADRIPEVAERVKELRQSQVLAARAIVRRAIARGELKPGTSVTLLLDAIVGGCLNHALATPDDLRGRVGEGLTDYAVQLVDFVLGGVTAG</sequence>
<dbReference type="GO" id="GO:0000976">
    <property type="term" value="F:transcription cis-regulatory region binding"/>
    <property type="evidence" value="ECO:0007669"/>
    <property type="project" value="TreeGrafter"/>
</dbReference>
<dbReference type="Proteomes" id="UP000658656">
    <property type="component" value="Unassembled WGS sequence"/>
</dbReference>
<accession>A0A8H9IQ41</accession>
<keyword evidence="2 4" id="KW-0238">DNA-binding</keyword>
<dbReference type="Pfam" id="PF00440">
    <property type="entry name" value="TetR_N"/>
    <property type="match status" value="1"/>
</dbReference>
<evidence type="ECO:0000313" key="8">
    <source>
        <dbReference type="Proteomes" id="UP000658656"/>
    </source>
</evidence>
<dbReference type="SUPFAM" id="SSF46689">
    <property type="entry name" value="Homeodomain-like"/>
    <property type="match status" value="1"/>
</dbReference>
<dbReference type="PRINTS" id="PR00455">
    <property type="entry name" value="HTHTETR"/>
</dbReference>
<name>A0A8H9IQ41_9PSEU</name>
<feature type="DNA-binding region" description="H-T-H motif" evidence="4">
    <location>
        <begin position="47"/>
        <end position="66"/>
    </location>
</feature>
<dbReference type="GO" id="GO:0003700">
    <property type="term" value="F:DNA-binding transcription factor activity"/>
    <property type="evidence" value="ECO:0007669"/>
    <property type="project" value="TreeGrafter"/>
</dbReference>
<evidence type="ECO:0000256" key="5">
    <source>
        <dbReference type="SAM" id="MobiDB-lite"/>
    </source>
</evidence>